<dbReference type="EMBL" id="JAWJWF010000003">
    <property type="protein sequence ID" value="KAK6635513.1"/>
    <property type="molecule type" value="Genomic_DNA"/>
</dbReference>
<evidence type="ECO:0000313" key="1">
    <source>
        <dbReference type="EMBL" id="KAK6635513.1"/>
    </source>
</evidence>
<gene>
    <name evidence="1" type="ORF">RUM44_000765</name>
</gene>
<evidence type="ECO:0000313" key="2">
    <source>
        <dbReference type="Proteomes" id="UP001359485"/>
    </source>
</evidence>
<accession>A0ABR1B660</accession>
<comment type="caution">
    <text evidence="1">The sequence shown here is derived from an EMBL/GenBank/DDBJ whole genome shotgun (WGS) entry which is preliminary data.</text>
</comment>
<dbReference type="Proteomes" id="UP001359485">
    <property type="component" value="Unassembled WGS sequence"/>
</dbReference>
<keyword evidence="2" id="KW-1185">Reference proteome</keyword>
<name>A0ABR1B660_POLSC</name>
<protein>
    <submittedName>
        <fullName evidence="1">Uncharacterized protein</fullName>
    </submittedName>
</protein>
<reference evidence="1 2" key="1">
    <citation type="submission" date="2023-09" db="EMBL/GenBank/DDBJ databases">
        <title>Genomes of two closely related lineages of the louse Polyplax serrata with different host specificities.</title>
        <authorList>
            <person name="Martinu J."/>
            <person name="Tarabai H."/>
            <person name="Stefka J."/>
            <person name="Hypsa V."/>
        </authorList>
    </citation>
    <scope>NUCLEOTIDE SEQUENCE [LARGE SCALE GENOMIC DNA]</scope>
    <source>
        <strain evidence="1">98ZLc_SE</strain>
    </source>
</reference>
<proteinExistence type="predicted"/>
<sequence>MLARIRVNADVLRTGNKEMEFRLQNPEKRRDNFRVPVDMQFDPKFWPARGRRGDSELNLHAKTCTEDILQCLNKILYEYDQKSNGRWKSVNNCSDLFEAILESISEDCIHSASSGPGLVKIIPHDESVSSGRLKRPMYMDILPEYIWPNDKNQFIRPDLSYQEKEKKQNIFWVTRGKRSSF</sequence>
<organism evidence="1 2">
    <name type="scientific">Polyplax serrata</name>
    <name type="common">Common mouse louse</name>
    <dbReference type="NCBI Taxonomy" id="468196"/>
    <lineage>
        <taxon>Eukaryota</taxon>
        <taxon>Metazoa</taxon>
        <taxon>Ecdysozoa</taxon>
        <taxon>Arthropoda</taxon>
        <taxon>Hexapoda</taxon>
        <taxon>Insecta</taxon>
        <taxon>Pterygota</taxon>
        <taxon>Neoptera</taxon>
        <taxon>Paraneoptera</taxon>
        <taxon>Psocodea</taxon>
        <taxon>Troctomorpha</taxon>
        <taxon>Phthiraptera</taxon>
        <taxon>Anoplura</taxon>
        <taxon>Polyplacidae</taxon>
        <taxon>Polyplax</taxon>
    </lineage>
</organism>